<dbReference type="GO" id="GO:0044718">
    <property type="term" value="P:siderophore transmembrane transport"/>
    <property type="evidence" value="ECO:0007669"/>
    <property type="project" value="TreeGrafter"/>
</dbReference>
<dbReference type="eggNOG" id="COG4206">
    <property type="taxonomic scope" value="Bacteria"/>
</dbReference>
<evidence type="ECO:0000256" key="5">
    <source>
        <dbReference type="ARBA" id="ARBA00022729"/>
    </source>
</evidence>
<dbReference type="PROSITE" id="PS52016">
    <property type="entry name" value="TONB_DEPENDENT_REC_3"/>
    <property type="match status" value="1"/>
</dbReference>
<keyword evidence="4 8" id="KW-0812">Transmembrane</keyword>
<protein>
    <submittedName>
        <fullName evidence="11">TonB-dependent receptor plug domain protein</fullName>
    </submittedName>
</protein>
<keyword evidence="5 9" id="KW-0732">Signal</keyword>
<feature type="chain" id="PRO_5002916512" evidence="9">
    <location>
        <begin position="22"/>
        <end position="719"/>
    </location>
</feature>
<reference evidence="11 12" key="1">
    <citation type="submission" date="2009-04" db="EMBL/GenBank/DDBJ databases">
        <authorList>
            <person name="Sebastian Y."/>
            <person name="Madupu R."/>
            <person name="Durkin A.S."/>
            <person name="Torralba M."/>
            <person name="Methe B."/>
            <person name="Sutton G.G."/>
            <person name="Strausberg R.L."/>
            <person name="Nelson K.E."/>
        </authorList>
    </citation>
    <scope>NUCLEOTIDE SEQUENCE [LARGE SCALE GENOMIC DNA]</scope>
    <source>
        <strain evidence="11 12">60-3</strain>
    </source>
</reference>
<dbReference type="Gene3D" id="2.170.130.10">
    <property type="entry name" value="TonB-dependent receptor, plug domain"/>
    <property type="match status" value="1"/>
</dbReference>
<comment type="caution">
    <text evidence="11">The sequence shown here is derived from an EMBL/GenBank/DDBJ whole genome shotgun (WGS) entry which is preliminary data.</text>
</comment>
<accession>C2MBT6</accession>
<feature type="signal peptide" evidence="9">
    <location>
        <begin position="1"/>
        <end position="21"/>
    </location>
</feature>
<comment type="subcellular location">
    <subcellularLocation>
        <location evidence="1 8">Cell outer membrane</location>
        <topology evidence="1 8">Multi-pass membrane protein</topology>
    </subcellularLocation>
</comment>
<name>C2MBT6_9PORP</name>
<evidence type="ECO:0000256" key="3">
    <source>
        <dbReference type="ARBA" id="ARBA00022452"/>
    </source>
</evidence>
<dbReference type="AlphaFoldDB" id="C2MBT6"/>
<evidence type="ECO:0000256" key="7">
    <source>
        <dbReference type="ARBA" id="ARBA00023237"/>
    </source>
</evidence>
<evidence type="ECO:0000256" key="1">
    <source>
        <dbReference type="ARBA" id="ARBA00004571"/>
    </source>
</evidence>
<dbReference type="InterPro" id="IPR036942">
    <property type="entry name" value="Beta-barrel_TonB_sf"/>
</dbReference>
<dbReference type="SUPFAM" id="SSF56935">
    <property type="entry name" value="Porins"/>
    <property type="match status" value="1"/>
</dbReference>
<keyword evidence="6 8" id="KW-0472">Membrane</keyword>
<evidence type="ECO:0000256" key="9">
    <source>
        <dbReference type="SAM" id="SignalP"/>
    </source>
</evidence>
<dbReference type="EMBL" id="ACLR01000125">
    <property type="protein sequence ID" value="EEK16821.1"/>
    <property type="molecule type" value="Genomic_DNA"/>
</dbReference>
<comment type="similarity">
    <text evidence="8">Belongs to the TonB-dependent receptor family.</text>
</comment>
<keyword evidence="12" id="KW-1185">Reference proteome</keyword>
<dbReference type="PROSITE" id="PS51257">
    <property type="entry name" value="PROKAR_LIPOPROTEIN"/>
    <property type="match status" value="1"/>
</dbReference>
<dbReference type="Gene3D" id="2.40.170.20">
    <property type="entry name" value="TonB-dependent receptor, beta-barrel domain"/>
    <property type="match status" value="1"/>
</dbReference>
<keyword evidence="2 8" id="KW-0813">Transport</keyword>
<dbReference type="InterPro" id="IPR039426">
    <property type="entry name" value="TonB-dep_rcpt-like"/>
</dbReference>
<evidence type="ECO:0000256" key="8">
    <source>
        <dbReference type="PROSITE-ProRule" id="PRU01360"/>
    </source>
</evidence>
<dbReference type="Pfam" id="PF07715">
    <property type="entry name" value="Plug"/>
    <property type="match status" value="1"/>
</dbReference>
<dbReference type="PANTHER" id="PTHR30069">
    <property type="entry name" value="TONB-DEPENDENT OUTER MEMBRANE RECEPTOR"/>
    <property type="match status" value="1"/>
</dbReference>
<evidence type="ECO:0000313" key="12">
    <source>
        <dbReference type="Proteomes" id="UP000003303"/>
    </source>
</evidence>
<evidence type="ECO:0000256" key="4">
    <source>
        <dbReference type="ARBA" id="ARBA00022692"/>
    </source>
</evidence>
<dbReference type="STRING" id="596327.PORUE0001_1672"/>
<dbReference type="Proteomes" id="UP000003303">
    <property type="component" value="Unassembled WGS sequence"/>
</dbReference>
<evidence type="ECO:0000259" key="10">
    <source>
        <dbReference type="Pfam" id="PF07715"/>
    </source>
</evidence>
<dbReference type="GO" id="GO:0015344">
    <property type="term" value="F:siderophore uptake transmembrane transporter activity"/>
    <property type="evidence" value="ECO:0007669"/>
    <property type="project" value="TreeGrafter"/>
</dbReference>
<organism evidence="11 12">
    <name type="scientific">Porphyromonas uenonis 60-3</name>
    <dbReference type="NCBI Taxonomy" id="596327"/>
    <lineage>
        <taxon>Bacteria</taxon>
        <taxon>Pseudomonadati</taxon>
        <taxon>Bacteroidota</taxon>
        <taxon>Bacteroidia</taxon>
        <taxon>Bacteroidales</taxon>
        <taxon>Porphyromonadaceae</taxon>
        <taxon>Porphyromonas</taxon>
    </lineage>
</organism>
<dbReference type="OrthoDB" id="9812892at2"/>
<dbReference type="InterPro" id="IPR037066">
    <property type="entry name" value="Plug_dom_sf"/>
</dbReference>
<keyword evidence="11" id="KW-0675">Receptor</keyword>
<sequence length="719" mass="81362">MRRSYLYLFLLLASCVLPLTAQRKTRTQPHDTIDYKNLGEVIVVAPTHRRIMQQQTLSAISLDVKPLIASMGSLNELVAQSSGVRLRESGGVGSSNELSINGLSGSAVRYFINGVPLSSMGEGASLATLPVNLIDRVEIYKGVVPPELGMDALGGAVNIVTNSRGESYLDCSLRGGSFHTFALDLAGQYREQRSGFTVRPTLRYQYSKNDYIMRGMEVWNGEKQEYEQRDFRRFHDGYQSILGRLQLGVTKKPWADAALLGVGYTKSASEIQTGFRQTLVIGEAMRDRDDLSFSAHYAKRNLFTPGLSATLDASFARNHIMITDTAYRKYSWDGTFVETHYSELMRRTRMIRHTVRPSWTARANLAYSIPQGGDLNFNYQMSSIANERYDTYDPDFESSRDRMAQHIFGLSYGTTLLHGRLRGMIFAKDYLYHVAIEQADMYWLTGVKDVPTQQTKNKLGYGLGLRYTIADELAVKASFERATRLPTARELMGNGANIYPNFKLQPEQAYNLNLTLYGQAQWAGLHFLNYEATAFYRNVSNYIHRVVLGDVESQYENVGSSLVLGGEMEVKYNYANLLDLTLNGTYTDERDRTHINVYGQPNPTYGYRIPNDPFLYGNLLLGANWRKPFGIQASAIHFNAGLGYIHWFYLTWAAFGRKNTKAVIPTSYDLSAGVTWSFAHDRYSISLQSSNLLDRPLYDNYMLQKPGRAFYCKLRIFLN</sequence>
<proteinExistence type="inferred from homology"/>
<gene>
    <name evidence="11" type="ORF">PORUE0001_1672</name>
</gene>
<feature type="domain" description="TonB-dependent receptor plug" evidence="10">
    <location>
        <begin position="72"/>
        <end position="156"/>
    </location>
</feature>
<dbReference type="PANTHER" id="PTHR30069:SF29">
    <property type="entry name" value="HEMOGLOBIN AND HEMOGLOBIN-HAPTOGLOBIN-BINDING PROTEIN 1-RELATED"/>
    <property type="match status" value="1"/>
</dbReference>
<dbReference type="RefSeq" id="WP_007365363.1">
    <property type="nucleotide sequence ID" value="NZ_ACLR01000125.1"/>
</dbReference>
<dbReference type="GO" id="GO:0009279">
    <property type="term" value="C:cell outer membrane"/>
    <property type="evidence" value="ECO:0007669"/>
    <property type="project" value="UniProtKB-SubCell"/>
</dbReference>
<keyword evidence="7 8" id="KW-0998">Cell outer membrane</keyword>
<keyword evidence="3 8" id="KW-1134">Transmembrane beta strand</keyword>
<evidence type="ECO:0000256" key="6">
    <source>
        <dbReference type="ARBA" id="ARBA00023136"/>
    </source>
</evidence>
<evidence type="ECO:0000256" key="2">
    <source>
        <dbReference type="ARBA" id="ARBA00022448"/>
    </source>
</evidence>
<evidence type="ECO:0000313" key="11">
    <source>
        <dbReference type="EMBL" id="EEK16821.1"/>
    </source>
</evidence>
<dbReference type="InterPro" id="IPR012910">
    <property type="entry name" value="Plug_dom"/>
</dbReference>